<accession>A0A426X8P3</accession>
<gene>
    <name evidence="2" type="ORF">B296_00050927</name>
</gene>
<dbReference type="EMBL" id="AMZH03024424">
    <property type="protein sequence ID" value="RRT35849.1"/>
    <property type="molecule type" value="Genomic_DNA"/>
</dbReference>
<organism evidence="2 3">
    <name type="scientific">Ensete ventricosum</name>
    <name type="common">Abyssinian banana</name>
    <name type="synonym">Musa ensete</name>
    <dbReference type="NCBI Taxonomy" id="4639"/>
    <lineage>
        <taxon>Eukaryota</taxon>
        <taxon>Viridiplantae</taxon>
        <taxon>Streptophyta</taxon>
        <taxon>Embryophyta</taxon>
        <taxon>Tracheophyta</taxon>
        <taxon>Spermatophyta</taxon>
        <taxon>Magnoliopsida</taxon>
        <taxon>Liliopsida</taxon>
        <taxon>Zingiberales</taxon>
        <taxon>Musaceae</taxon>
        <taxon>Ensete</taxon>
    </lineage>
</organism>
<name>A0A426X8P3_ENSVE</name>
<reference evidence="2 3" key="1">
    <citation type="journal article" date="2014" name="Agronomy (Basel)">
        <title>A Draft Genome Sequence for Ensete ventricosum, the Drought-Tolerant Tree Against Hunger.</title>
        <authorList>
            <person name="Harrison J."/>
            <person name="Moore K.A."/>
            <person name="Paszkiewicz K."/>
            <person name="Jones T."/>
            <person name="Grant M."/>
            <person name="Ambacheew D."/>
            <person name="Muzemil S."/>
            <person name="Studholme D.J."/>
        </authorList>
    </citation>
    <scope>NUCLEOTIDE SEQUENCE [LARGE SCALE GENOMIC DNA]</scope>
</reference>
<sequence>SDNPAELNSHLVVFGHLSEGLPEALQEQQDLRVAGVRVVVDGEECIPVLHQEAEGHVVDGVGVPSVMEFRLVRPAQSQRLYLLAAAIVGVQKVLLLGHAEEDDVSGRRRRRRRRRRGGGGGIHWEEPTVMSRESVRWRWRRWDRDANGFMQSFGIGDAGIGQERTSRRRERERERKDY</sequence>
<proteinExistence type="predicted"/>
<feature type="compositionally biased region" description="Basic residues" evidence="1">
    <location>
        <begin position="107"/>
        <end position="117"/>
    </location>
</feature>
<feature type="non-terminal residue" evidence="2">
    <location>
        <position position="1"/>
    </location>
</feature>
<comment type="caution">
    <text evidence="2">The sequence shown here is derived from an EMBL/GenBank/DDBJ whole genome shotgun (WGS) entry which is preliminary data.</text>
</comment>
<evidence type="ECO:0000256" key="1">
    <source>
        <dbReference type="SAM" id="MobiDB-lite"/>
    </source>
</evidence>
<evidence type="ECO:0000313" key="3">
    <source>
        <dbReference type="Proteomes" id="UP000287651"/>
    </source>
</evidence>
<evidence type="ECO:0000313" key="2">
    <source>
        <dbReference type="EMBL" id="RRT35849.1"/>
    </source>
</evidence>
<feature type="region of interest" description="Disordered" evidence="1">
    <location>
        <begin position="105"/>
        <end position="125"/>
    </location>
</feature>
<feature type="compositionally biased region" description="Basic and acidic residues" evidence="1">
    <location>
        <begin position="169"/>
        <end position="178"/>
    </location>
</feature>
<dbReference type="Proteomes" id="UP000287651">
    <property type="component" value="Unassembled WGS sequence"/>
</dbReference>
<protein>
    <submittedName>
        <fullName evidence="2">Uncharacterized protein</fullName>
    </submittedName>
</protein>
<feature type="region of interest" description="Disordered" evidence="1">
    <location>
        <begin position="153"/>
        <end position="178"/>
    </location>
</feature>
<dbReference type="AlphaFoldDB" id="A0A426X8P3"/>